<dbReference type="PANTHER" id="PTHR12726">
    <property type="entry name" value="CERAMIDE GLUCOSYLTRANSFERASE"/>
    <property type="match status" value="1"/>
</dbReference>
<keyword evidence="8" id="KW-0472">Membrane</keyword>
<comment type="pathway">
    <text evidence="2">Lipid metabolism; sphingolipid metabolism.</text>
</comment>
<organism evidence="9 10">
    <name type="scientific">Methylocella tundrae</name>
    <dbReference type="NCBI Taxonomy" id="227605"/>
    <lineage>
        <taxon>Bacteria</taxon>
        <taxon>Pseudomonadati</taxon>
        <taxon>Pseudomonadota</taxon>
        <taxon>Alphaproteobacteria</taxon>
        <taxon>Hyphomicrobiales</taxon>
        <taxon>Beijerinckiaceae</taxon>
        <taxon>Methylocella</taxon>
    </lineage>
</organism>
<gene>
    <name evidence="9" type="ORF">MTUNDRAET4_3347</name>
</gene>
<dbReference type="SUPFAM" id="SSF53448">
    <property type="entry name" value="Nucleotide-diphospho-sugar transferases"/>
    <property type="match status" value="1"/>
</dbReference>
<keyword evidence="4" id="KW-0328">Glycosyltransferase</keyword>
<dbReference type="AlphaFoldDB" id="A0A4U8Z459"/>
<dbReference type="InterPro" id="IPR029044">
    <property type="entry name" value="Nucleotide-diphossugar_trans"/>
</dbReference>
<comment type="subcellular location">
    <subcellularLocation>
        <location evidence="1">Membrane</location>
        <topology evidence="1">Multi-pass membrane protein</topology>
    </subcellularLocation>
</comment>
<dbReference type="GO" id="GO:0016020">
    <property type="term" value="C:membrane"/>
    <property type="evidence" value="ECO:0007669"/>
    <property type="project" value="UniProtKB-SubCell"/>
</dbReference>
<sequence length="387" mass="41363">MAATFFSFAGAIWWCLAIALFLLTLAFGLAQPLVQRRRATASAQPPVSAILPIKNLDPGFETAQASIFTQTYPDYEILISAAEGDSPALSAARRLAAAHPSRPCRFLQSDSRLAVSPKLNNLAAPLTEAKHDVIMTKDSNITLEPETMAAFLQNLAPDVGLVVGTPVAVRPESVAGEIEACLINAHARLLLSASVLGLGFGVGKIMVFRRSDFDRAGGLAAMSGNLAEDTAISMGLARLGLKTVFAHRTVAQEIGFRRLSDVYHRQVRWSVIRRSNVLSYPLEPLASPLPAAVAAALASPLAGYPAFTAFCVTLAGWFCAETAFAAAKGWRISVWSPVAFLGREVLALAAWLRGWTTHQVIWASSRFDARRGPAPASQKSAPTQKQG</sequence>
<evidence type="ECO:0000256" key="3">
    <source>
        <dbReference type="ARBA" id="ARBA00004991"/>
    </source>
</evidence>
<evidence type="ECO:0000256" key="4">
    <source>
        <dbReference type="ARBA" id="ARBA00022676"/>
    </source>
</evidence>
<evidence type="ECO:0000256" key="7">
    <source>
        <dbReference type="ARBA" id="ARBA00022989"/>
    </source>
</evidence>
<keyword evidence="5 9" id="KW-0808">Transferase</keyword>
<dbReference type="RefSeq" id="WP_134490910.1">
    <property type="nucleotide sequence ID" value="NZ_CP139089.1"/>
</dbReference>
<evidence type="ECO:0000313" key="10">
    <source>
        <dbReference type="Proteomes" id="UP000294360"/>
    </source>
</evidence>
<keyword evidence="7" id="KW-1133">Transmembrane helix</keyword>
<comment type="pathway">
    <text evidence="3">Sphingolipid metabolism.</text>
</comment>
<evidence type="ECO:0000256" key="8">
    <source>
        <dbReference type="ARBA" id="ARBA00023136"/>
    </source>
</evidence>
<accession>A0A4U8Z459</accession>
<dbReference type="Gene3D" id="3.90.550.10">
    <property type="entry name" value="Spore Coat Polysaccharide Biosynthesis Protein SpsA, Chain A"/>
    <property type="match status" value="1"/>
</dbReference>
<dbReference type="EMBL" id="LR536450">
    <property type="protein sequence ID" value="VFU10234.1"/>
    <property type="molecule type" value="Genomic_DNA"/>
</dbReference>
<dbReference type="PANTHER" id="PTHR12726:SF0">
    <property type="entry name" value="CERAMIDE GLUCOSYLTRANSFERASE"/>
    <property type="match status" value="1"/>
</dbReference>
<dbReference type="GO" id="GO:0008120">
    <property type="term" value="F:ceramide glucosyltransferase activity"/>
    <property type="evidence" value="ECO:0007669"/>
    <property type="project" value="TreeGrafter"/>
</dbReference>
<keyword evidence="6" id="KW-0812">Transmembrane</keyword>
<evidence type="ECO:0000256" key="1">
    <source>
        <dbReference type="ARBA" id="ARBA00004141"/>
    </source>
</evidence>
<proteinExistence type="predicted"/>
<evidence type="ECO:0000256" key="6">
    <source>
        <dbReference type="ARBA" id="ARBA00022692"/>
    </source>
</evidence>
<dbReference type="Proteomes" id="UP000294360">
    <property type="component" value="Chromosome"/>
</dbReference>
<dbReference type="KEGG" id="mtun:MTUNDRAET4_3347"/>
<dbReference type="Pfam" id="PF13506">
    <property type="entry name" value="Glyco_transf_21"/>
    <property type="match status" value="1"/>
</dbReference>
<reference evidence="9 10" key="1">
    <citation type="submission" date="2019-03" db="EMBL/GenBank/DDBJ databases">
        <authorList>
            <person name="Kox A.R. M."/>
        </authorList>
    </citation>
    <scope>NUCLEOTIDE SEQUENCE [LARGE SCALE GENOMIC DNA]</scope>
    <source>
        <strain evidence="9">MTUNDRAET4 annotated genome</strain>
    </source>
</reference>
<evidence type="ECO:0000256" key="2">
    <source>
        <dbReference type="ARBA" id="ARBA00004760"/>
    </source>
</evidence>
<dbReference type="InterPro" id="IPR025993">
    <property type="entry name" value="Ceramide_glucosylTrfase"/>
</dbReference>
<dbReference type="GO" id="GO:0006679">
    <property type="term" value="P:glucosylceramide biosynthetic process"/>
    <property type="evidence" value="ECO:0007669"/>
    <property type="project" value="TreeGrafter"/>
</dbReference>
<evidence type="ECO:0000256" key="5">
    <source>
        <dbReference type="ARBA" id="ARBA00022679"/>
    </source>
</evidence>
<name>A0A4U8Z459_METTU</name>
<protein>
    <submittedName>
        <fullName evidence="9">Ceramide glucosyltransferase</fullName>
    </submittedName>
</protein>
<dbReference type="OrthoDB" id="8435849at2"/>
<evidence type="ECO:0000313" key="9">
    <source>
        <dbReference type="EMBL" id="VFU10234.1"/>
    </source>
</evidence>